<dbReference type="EMBL" id="VOHM01000047">
    <property type="protein sequence ID" value="TWT17090.1"/>
    <property type="molecule type" value="Genomic_DNA"/>
</dbReference>
<protein>
    <submittedName>
        <fullName evidence="2">Transposase family protein</fullName>
    </submittedName>
</protein>
<dbReference type="Pfam" id="PF13613">
    <property type="entry name" value="HTH_Tnp_4"/>
    <property type="match status" value="1"/>
</dbReference>
<sequence length="94" mass="10672">MTYGCRCIPAIQTCVVVVLMYLRLNIPQQVIAELYGISQATVSRLINVLGKHLCAYLHRYIPTVESINPNEDIIVDGTLCPTVDYQDHLRKLLR</sequence>
<evidence type="ECO:0000313" key="3">
    <source>
        <dbReference type="Proteomes" id="UP000320791"/>
    </source>
</evidence>
<dbReference type="Gene3D" id="1.10.10.60">
    <property type="entry name" value="Homeodomain-like"/>
    <property type="match status" value="1"/>
</dbReference>
<feature type="domain" description="Transposase Helix-turn-helix" evidence="1">
    <location>
        <begin position="15"/>
        <end position="47"/>
    </location>
</feature>
<dbReference type="AlphaFoldDB" id="A0A5C5TV53"/>
<dbReference type="OrthoDB" id="4540472at2"/>
<proteinExistence type="predicted"/>
<evidence type="ECO:0000313" key="2">
    <source>
        <dbReference type="EMBL" id="TWT17090.1"/>
    </source>
</evidence>
<comment type="caution">
    <text evidence="2">The sequence shown here is derived from an EMBL/GenBank/DDBJ whole genome shotgun (WGS) entry which is preliminary data.</text>
</comment>
<organism evidence="2 3">
    <name type="scientific">Corynebacterium canis</name>
    <dbReference type="NCBI Taxonomy" id="679663"/>
    <lineage>
        <taxon>Bacteria</taxon>
        <taxon>Bacillati</taxon>
        <taxon>Actinomycetota</taxon>
        <taxon>Actinomycetes</taxon>
        <taxon>Mycobacteriales</taxon>
        <taxon>Corynebacteriaceae</taxon>
        <taxon>Corynebacterium</taxon>
    </lineage>
</organism>
<reference evidence="2 3" key="1">
    <citation type="submission" date="2019-08" db="EMBL/GenBank/DDBJ databases">
        <authorList>
            <person name="Lei W."/>
        </authorList>
    </citation>
    <scope>NUCLEOTIDE SEQUENCE [LARGE SCALE GENOMIC DNA]</scope>
    <source>
        <strain evidence="2 3">CCUG 58627</strain>
    </source>
</reference>
<accession>A0A5C5TV53</accession>
<keyword evidence="3" id="KW-1185">Reference proteome</keyword>
<gene>
    <name evidence="2" type="ORF">FRX94_12755</name>
</gene>
<dbReference type="Proteomes" id="UP000320791">
    <property type="component" value="Unassembled WGS sequence"/>
</dbReference>
<dbReference type="InterPro" id="IPR027805">
    <property type="entry name" value="Transposase_HTH_dom"/>
</dbReference>
<dbReference type="RefSeq" id="WP_146325724.1">
    <property type="nucleotide sequence ID" value="NZ_BAABLR010000006.1"/>
</dbReference>
<evidence type="ECO:0000259" key="1">
    <source>
        <dbReference type="Pfam" id="PF13613"/>
    </source>
</evidence>
<name>A0A5C5TV53_9CORY</name>